<sequence length="47" mass="4896">MVLAREQQAVEKLQLLKGVSYESSNLLAGTTGGGWLCLGVAAVSSCR</sequence>
<evidence type="ECO:0000313" key="2">
    <source>
        <dbReference type="Proteomes" id="UP000265520"/>
    </source>
</evidence>
<comment type="caution">
    <text evidence="1">The sequence shown here is derived from an EMBL/GenBank/DDBJ whole genome shotgun (WGS) entry which is preliminary data.</text>
</comment>
<name>A0A392PPP7_9FABA</name>
<dbReference type="EMBL" id="LXQA010090833">
    <property type="protein sequence ID" value="MCI14068.1"/>
    <property type="molecule type" value="Genomic_DNA"/>
</dbReference>
<organism evidence="1 2">
    <name type="scientific">Trifolium medium</name>
    <dbReference type="NCBI Taxonomy" id="97028"/>
    <lineage>
        <taxon>Eukaryota</taxon>
        <taxon>Viridiplantae</taxon>
        <taxon>Streptophyta</taxon>
        <taxon>Embryophyta</taxon>
        <taxon>Tracheophyta</taxon>
        <taxon>Spermatophyta</taxon>
        <taxon>Magnoliopsida</taxon>
        <taxon>eudicotyledons</taxon>
        <taxon>Gunneridae</taxon>
        <taxon>Pentapetalae</taxon>
        <taxon>rosids</taxon>
        <taxon>fabids</taxon>
        <taxon>Fabales</taxon>
        <taxon>Fabaceae</taxon>
        <taxon>Papilionoideae</taxon>
        <taxon>50 kb inversion clade</taxon>
        <taxon>NPAAA clade</taxon>
        <taxon>Hologalegina</taxon>
        <taxon>IRL clade</taxon>
        <taxon>Trifolieae</taxon>
        <taxon>Trifolium</taxon>
    </lineage>
</organism>
<proteinExistence type="predicted"/>
<dbReference type="Proteomes" id="UP000265520">
    <property type="component" value="Unassembled WGS sequence"/>
</dbReference>
<keyword evidence="2" id="KW-1185">Reference proteome</keyword>
<dbReference type="AlphaFoldDB" id="A0A392PPP7"/>
<reference evidence="1 2" key="1">
    <citation type="journal article" date="2018" name="Front. Plant Sci.">
        <title>Red Clover (Trifolium pratense) and Zigzag Clover (T. medium) - A Picture of Genomic Similarities and Differences.</title>
        <authorList>
            <person name="Dluhosova J."/>
            <person name="Istvanek J."/>
            <person name="Nedelnik J."/>
            <person name="Repkova J."/>
        </authorList>
    </citation>
    <scope>NUCLEOTIDE SEQUENCE [LARGE SCALE GENOMIC DNA]</scope>
    <source>
        <strain evidence="2">cv. 10/8</strain>
        <tissue evidence="1">Leaf</tissue>
    </source>
</reference>
<protein>
    <submittedName>
        <fullName evidence="1">Uncharacterized protein</fullName>
    </submittedName>
</protein>
<feature type="non-terminal residue" evidence="1">
    <location>
        <position position="47"/>
    </location>
</feature>
<evidence type="ECO:0000313" key="1">
    <source>
        <dbReference type="EMBL" id="MCI14068.1"/>
    </source>
</evidence>
<accession>A0A392PPP7</accession>